<feature type="transmembrane region" description="Helical" evidence="14">
    <location>
        <begin position="34"/>
        <end position="57"/>
    </location>
</feature>
<evidence type="ECO:0000256" key="12">
    <source>
        <dbReference type="ARBA" id="ARBA00023012"/>
    </source>
</evidence>
<evidence type="ECO:0000256" key="13">
    <source>
        <dbReference type="ARBA" id="ARBA00023136"/>
    </source>
</evidence>
<dbReference type="SUPFAM" id="SSF47384">
    <property type="entry name" value="Homodimeric domain of signal transducing histidine kinase"/>
    <property type="match status" value="1"/>
</dbReference>
<keyword evidence="6" id="KW-0808">Transferase</keyword>
<dbReference type="Gene3D" id="1.10.287.130">
    <property type="match status" value="1"/>
</dbReference>
<dbReference type="InterPro" id="IPR003594">
    <property type="entry name" value="HATPase_dom"/>
</dbReference>
<dbReference type="AlphaFoldDB" id="A0A8J6NFL1"/>
<evidence type="ECO:0000256" key="5">
    <source>
        <dbReference type="ARBA" id="ARBA00022553"/>
    </source>
</evidence>
<dbReference type="CDD" id="cd00082">
    <property type="entry name" value="HisKA"/>
    <property type="match status" value="1"/>
</dbReference>
<keyword evidence="9 16" id="KW-0418">Kinase</keyword>
<evidence type="ECO:0000256" key="4">
    <source>
        <dbReference type="ARBA" id="ARBA00022475"/>
    </source>
</evidence>
<dbReference type="SMART" id="SM00387">
    <property type="entry name" value="HATPase_c"/>
    <property type="match status" value="1"/>
</dbReference>
<gene>
    <name evidence="16" type="ORF">H8E41_11360</name>
</gene>
<dbReference type="PANTHER" id="PTHR43065">
    <property type="entry name" value="SENSOR HISTIDINE KINASE"/>
    <property type="match status" value="1"/>
</dbReference>
<evidence type="ECO:0000256" key="3">
    <source>
        <dbReference type="ARBA" id="ARBA00012438"/>
    </source>
</evidence>
<evidence type="ECO:0000256" key="1">
    <source>
        <dbReference type="ARBA" id="ARBA00000085"/>
    </source>
</evidence>
<dbReference type="Proteomes" id="UP000614424">
    <property type="component" value="Unassembled WGS sequence"/>
</dbReference>
<keyword evidence="11 14" id="KW-1133">Transmembrane helix</keyword>
<evidence type="ECO:0000259" key="15">
    <source>
        <dbReference type="PROSITE" id="PS50109"/>
    </source>
</evidence>
<dbReference type="PRINTS" id="PR00344">
    <property type="entry name" value="BCTRLSENSOR"/>
</dbReference>
<dbReference type="SMART" id="SM00388">
    <property type="entry name" value="HisKA"/>
    <property type="match status" value="1"/>
</dbReference>
<protein>
    <recommendedName>
        <fullName evidence="3">histidine kinase</fullName>
        <ecNumber evidence="3">2.7.13.3</ecNumber>
    </recommendedName>
</protein>
<dbReference type="InterPro" id="IPR033479">
    <property type="entry name" value="dCache_1"/>
</dbReference>
<accession>A0A8J6NFL1</accession>
<evidence type="ECO:0000256" key="10">
    <source>
        <dbReference type="ARBA" id="ARBA00022840"/>
    </source>
</evidence>
<comment type="catalytic activity">
    <reaction evidence="1">
        <text>ATP + protein L-histidine = ADP + protein N-phospho-L-histidine.</text>
        <dbReference type="EC" id="2.7.13.3"/>
    </reaction>
</comment>
<organism evidence="16 17">
    <name type="scientific">Candidatus Desulfobia pelagia</name>
    <dbReference type="NCBI Taxonomy" id="2841692"/>
    <lineage>
        <taxon>Bacteria</taxon>
        <taxon>Pseudomonadati</taxon>
        <taxon>Thermodesulfobacteriota</taxon>
        <taxon>Desulfobulbia</taxon>
        <taxon>Desulfobulbales</taxon>
        <taxon>Desulfobulbaceae</taxon>
        <taxon>Candidatus Desulfobia</taxon>
    </lineage>
</organism>
<comment type="caution">
    <text evidence="16">The sequence shown here is derived from an EMBL/GenBank/DDBJ whole genome shotgun (WGS) entry which is preliminary data.</text>
</comment>
<comment type="subcellular location">
    <subcellularLocation>
        <location evidence="2">Cell membrane</location>
        <topology evidence="2">Multi-pass membrane protein</topology>
    </subcellularLocation>
</comment>
<keyword evidence="12" id="KW-0902">Two-component regulatory system</keyword>
<dbReference type="Pfam" id="PF00512">
    <property type="entry name" value="HisKA"/>
    <property type="match status" value="1"/>
</dbReference>
<dbReference type="GO" id="GO:0005886">
    <property type="term" value="C:plasma membrane"/>
    <property type="evidence" value="ECO:0007669"/>
    <property type="project" value="UniProtKB-SubCell"/>
</dbReference>
<dbReference type="Gene3D" id="3.30.450.20">
    <property type="entry name" value="PAS domain"/>
    <property type="match status" value="1"/>
</dbReference>
<keyword evidence="13 14" id="KW-0472">Membrane</keyword>
<sequence length="561" mass="63383">MKKKRNWFSTIIQSTLDNILEASSPLRRYRKLRIALLFAMIGISMIPLSNVAGLGYFQYEDLLKKSEKEQLQWNLNGAKKSIETFVGELQSVVNFVARDDRYEELLKQEALEDLFARLQEGYKGFVDLGVIDCQGVQRSYVGPYNLKGKNYSGQDWYEQANIKKVYISNVFLGYRQVPHFVIKVANEIDDTGRQWVLRATINAETLQEFTSKINTKAADEIFIVDDGGVLQTSTTSYGKVLDVYTSPDRMDDSILTVFAPLENTPWTLVLVKKGYIHGEDWASFQKRLLIIFLSFMVICLFVSFIIVSILIEHMRNSDKRNQEIQAKAEHSNKLASIGRLATGVAHEVNNPLAVIQQNAGLIQDLLEMVEKNKYSSTLDKSLLAVQNAVNRCKVITHRLLGFARRMDVSLEDIDVNELVKEVLGFLDKEAMYNYINIETTFSEDLPHIHSDRGQLQQVFLNIINNAIDAIGKDGVILIRSGTFDDNHIELEICDSGTGIDPDALEHIFEPFYTTKEVGKGTGLGLSITYGLVKQLGGRIKVDSIIDKGTIFTVILPIHYAE</sequence>
<evidence type="ECO:0000256" key="7">
    <source>
        <dbReference type="ARBA" id="ARBA00022692"/>
    </source>
</evidence>
<dbReference type="EC" id="2.7.13.3" evidence="3"/>
<name>A0A8J6NFL1_9BACT</name>
<dbReference type="GO" id="GO:0000155">
    <property type="term" value="F:phosphorelay sensor kinase activity"/>
    <property type="evidence" value="ECO:0007669"/>
    <property type="project" value="InterPro"/>
</dbReference>
<evidence type="ECO:0000313" key="17">
    <source>
        <dbReference type="Proteomes" id="UP000614424"/>
    </source>
</evidence>
<dbReference type="PROSITE" id="PS50109">
    <property type="entry name" value="HIS_KIN"/>
    <property type="match status" value="1"/>
</dbReference>
<evidence type="ECO:0000313" key="16">
    <source>
        <dbReference type="EMBL" id="MBC8318495.1"/>
    </source>
</evidence>
<dbReference type="InterPro" id="IPR003661">
    <property type="entry name" value="HisK_dim/P_dom"/>
</dbReference>
<feature type="domain" description="Histidine kinase" evidence="15">
    <location>
        <begin position="343"/>
        <end position="559"/>
    </location>
</feature>
<evidence type="ECO:0000256" key="6">
    <source>
        <dbReference type="ARBA" id="ARBA00022679"/>
    </source>
</evidence>
<dbReference type="SUPFAM" id="SSF55874">
    <property type="entry name" value="ATPase domain of HSP90 chaperone/DNA topoisomerase II/histidine kinase"/>
    <property type="match status" value="1"/>
</dbReference>
<keyword evidence="7 14" id="KW-0812">Transmembrane</keyword>
<reference evidence="16 17" key="1">
    <citation type="submission" date="2020-08" db="EMBL/GenBank/DDBJ databases">
        <title>Bridging the membrane lipid divide: bacteria of the FCB group superphylum have the potential to synthesize archaeal ether lipids.</title>
        <authorList>
            <person name="Villanueva L."/>
            <person name="Von Meijenfeldt F.A.B."/>
            <person name="Westbye A.B."/>
            <person name="Yadav S."/>
            <person name="Hopmans E.C."/>
            <person name="Dutilh B.E."/>
            <person name="Sinninghe Damste J.S."/>
        </authorList>
    </citation>
    <scope>NUCLEOTIDE SEQUENCE [LARGE SCALE GENOMIC DNA]</scope>
    <source>
        <strain evidence="16">NIOZ-UU47</strain>
    </source>
</reference>
<dbReference type="InterPro" id="IPR004358">
    <property type="entry name" value="Sig_transdc_His_kin-like_C"/>
</dbReference>
<keyword evidence="4" id="KW-1003">Cell membrane</keyword>
<evidence type="ECO:0000256" key="8">
    <source>
        <dbReference type="ARBA" id="ARBA00022741"/>
    </source>
</evidence>
<dbReference type="InterPro" id="IPR036097">
    <property type="entry name" value="HisK_dim/P_sf"/>
</dbReference>
<keyword evidence="8" id="KW-0547">Nucleotide-binding</keyword>
<proteinExistence type="predicted"/>
<dbReference type="Pfam" id="PF02743">
    <property type="entry name" value="dCache_1"/>
    <property type="match status" value="1"/>
</dbReference>
<dbReference type="InterPro" id="IPR036890">
    <property type="entry name" value="HATPase_C_sf"/>
</dbReference>
<dbReference type="GO" id="GO:0005524">
    <property type="term" value="F:ATP binding"/>
    <property type="evidence" value="ECO:0007669"/>
    <property type="project" value="UniProtKB-KW"/>
</dbReference>
<dbReference type="PANTHER" id="PTHR43065:SF46">
    <property type="entry name" value="C4-DICARBOXYLATE TRANSPORT SENSOR PROTEIN DCTB"/>
    <property type="match status" value="1"/>
</dbReference>
<dbReference type="InterPro" id="IPR005467">
    <property type="entry name" value="His_kinase_dom"/>
</dbReference>
<dbReference type="Gene3D" id="3.30.565.10">
    <property type="entry name" value="Histidine kinase-like ATPase, C-terminal domain"/>
    <property type="match status" value="1"/>
</dbReference>
<dbReference type="EMBL" id="JACNJZ010000166">
    <property type="protein sequence ID" value="MBC8318495.1"/>
    <property type="molecule type" value="Genomic_DNA"/>
</dbReference>
<evidence type="ECO:0000256" key="11">
    <source>
        <dbReference type="ARBA" id="ARBA00022989"/>
    </source>
</evidence>
<keyword evidence="10" id="KW-0067">ATP-binding</keyword>
<dbReference type="Pfam" id="PF02518">
    <property type="entry name" value="HATPase_c"/>
    <property type="match status" value="1"/>
</dbReference>
<feature type="transmembrane region" description="Helical" evidence="14">
    <location>
        <begin position="288"/>
        <end position="311"/>
    </location>
</feature>
<evidence type="ECO:0000256" key="9">
    <source>
        <dbReference type="ARBA" id="ARBA00022777"/>
    </source>
</evidence>
<evidence type="ECO:0000256" key="14">
    <source>
        <dbReference type="SAM" id="Phobius"/>
    </source>
</evidence>
<evidence type="ECO:0000256" key="2">
    <source>
        <dbReference type="ARBA" id="ARBA00004651"/>
    </source>
</evidence>
<keyword evidence="5" id="KW-0597">Phosphoprotein</keyword>